<organism evidence="2 3">
    <name type="scientific">Streptomyces nigrescens</name>
    <dbReference type="NCBI Taxonomy" id="1920"/>
    <lineage>
        <taxon>Bacteria</taxon>
        <taxon>Bacillati</taxon>
        <taxon>Actinomycetota</taxon>
        <taxon>Actinomycetes</taxon>
        <taxon>Kitasatosporales</taxon>
        <taxon>Streptomycetaceae</taxon>
        <taxon>Streptomyces</taxon>
    </lineage>
</organism>
<gene>
    <name evidence="2" type="ORF">HEK616_26550</name>
</gene>
<evidence type="ECO:0000313" key="3">
    <source>
        <dbReference type="Proteomes" id="UP001059597"/>
    </source>
</evidence>
<dbReference type="InterPro" id="IPR041581">
    <property type="entry name" value="Glyoxalase_6"/>
</dbReference>
<dbReference type="Proteomes" id="UP001059597">
    <property type="component" value="Chromosome"/>
</dbReference>
<sequence>MPVTPSAVAVRGTPCWVSLTTHDLRRAQDFYAQVLGWTFRPGGLGEEFTVALTDGRPIAGVGALAADWQVSVAWTPYFAVASANDAAGRIRERGATIAVGPLRLGAGRVALAADRDGAVFGVWEGHTPAWAIGRGSAPVSLELRTRDAFDATIFYAEVLDWASEEPGGVEVAYERGEVLVRDGDQVVATVRGGVMEAAPDPHIRPRWHVQFPVEDVEKVAAAALAAGGQATHLTPPADPGVGQVLIRDPDGGLFTVTTG</sequence>
<dbReference type="RefSeq" id="WP_261953097.1">
    <property type="nucleotide sequence ID" value="NZ_AP026073.1"/>
</dbReference>
<dbReference type="PROSITE" id="PS51819">
    <property type="entry name" value="VOC"/>
    <property type="match status" value="2"/>
</dbReference>
<feature type="domain" description="VOC" evidence="1">
    <location>
        <begin position="137"/>
        <end position="259"/>
    </location>
</feature>
<dbReference type="PANTHER" id="PTHR33993:SF10">
    <property type="entry name" value="CONSERVED PROTEIN"/>
    <property type="match status" value="1"/>
</dbReference>
<dbReference type="Pfam" id="PF18029">
    <property type="entry name" value="Glyoxalase_6"/>
    <property type="match status" value="1"/>
</dbReference>
<dbReference type="PANTHER" id="PTHR33993">
    <property type="entry name" value="GLYOXALASE-RELATED"/>
    <property type="match status" value="1"/>
</dbReference>
<dbReference type="InterPro" id="IPR053863">
    <property type="entry name" value="Glyoxy/Ble-like_N"/>
</dbReference>
<dbReference type="InterPro" id="IPR052164">
    <property type="entry name" value="Anthracycline_SecMetBiosynth"/>
</dbReference>
<keyword evidence="3" id="KW-1185">Reference proteome</keyword>
<dbReference type="InterPro" id="IPR029068">
    <property type="entry name" value="Glyas_Bleomycin-R_OHBP_Dase"/>
</dbReference>
<dbReference type="InterPro" id="IPR037523">
    <property type="entry name" value="VOC_core"/>
</dbReference>
<feature type="domain" description="VOC" evidence="1">
    <location>
        <begin position="13"/>
        <end position="125"/>
    </location>
</feature>
<name>A0ABM7ZS17_STRNI</name>
<protein>
    <recommendedName>
        <fullName evidence="1">VOC domain-containing protein</fullName>
    </recommendedName>
</protein>
<dbReference type="Gene3D" id="3.10.180.10">
    <property type="entry name" value="2,3-Dihydroxybiphenyl 1,2-Dioxygenase, domain 1"/>
    <property type="match status" value="2"/>
</dbReference>
<dbReference type="SUPFAM" id="SSF54593">
    <property type="entry name" value="Glyoxalase/Bleomycin resistance protein/Dihydroxybiphenyl dioxygenase"/>
    <property type="match status" value="2"/>
</dbReference>
<evidence type="ECO:0000313" key="2">
    <source>
        <dbReference type="EMBL" id="BDM69168.1"/>
    </source>
</evidence>
<dbReference type="Pfam" id="PF22677">
    <property type="entry name" value="Ble-like_N"/>
    <property type="match status" value="1"/>
</dbReference>
<evidence type="ECO:0000259" key="1">
    <source>
        <dbReference type="PROSITE" id="PS51819"/>
    </source>
</evidence>
<accession>A0ABM7ZS17</accession>
<proteinExistence type="predicted"/>
<reference evidence="2" key="1">
    <citation type="submission" date="2022-06" db="EMBL/GenBank/DDBJ databases">
        <title>Complete genome sequence of Streptomyces nigrescens HEK616.</title>
        <authorList>
            <person name="Asamizu S."/>
            <person name="Onaka H."/>
        </authorList>
    </citation>
    <scope>NUCLEOTIDE SEQUENCE</scope>
    <source>
        <strain evidence="2">HEK616</strain>
    </source>
</reference>
<dbReference type="EMBL" id="AP026073">
    <property type="protein sequence ID" value="BDM69168.1"/>
    <property type="molecule type" value="Genomic_DNA"/>
</dbReference>
<dbReference type="CDD" id="cd07247">
    <property type="entry name" value="SgaA_N_like"/>
    <property type="match status" value="1"/>
</dbReference>